<dbReference type="GO" id="GO:0000150">
    <property type="term" value="F:DNA strand exchange activity"/>
    <property type="evidence" value="ECO:0007669"/>
    <property type="project" value="InterPro"/>
</dbReference>
<evidence type="ECO:0000259" key="2">
    <source>
        <dbReference type="Pfam" id="PF00239"/>
    </source>
</evidence>
<proteinExistence type="predicted"/>
<dbReference type="Pfam" id="PF00239">
    <property type="entry name" value="Resolvase"/>
    <property type="match status" value="1"/>
</dbReference>
<dbReference type="EMBL" id="JACHJD010000021">
    <property type="protein sequence ID" value="MBB5108838.1"/>
    <property type="molecule type" value="Genomic_DNA"/>
</dbReference>
<dbReference type="InterPro" id="IPR006119">
    <property type="entry name" value="Resolv_N"/>
</dbReference>
<name>A0A7W8EYX8_STRST</name>
<dbReference type="RefSeq" id="WP_170316313.1">
    <property type="nucleotide sequence ID" value="NZ_BMSQ01000017.1"/>
</dbReference>
<feature type="region of interest" description="Disordered" evidence="1">
    <location>
        <begin position="107"/>
        <end position="139"/>
    </location>
</feature>
<dbReference type="Gene3D" id="3.40.50.1390">
    <property type="entry name" value="Resolvase, N-terminal catalytic domain"/>
    <property type="match status" value="1"/>
</dbReference>
<evidence type="ECO:0000256" key="1">
    <source>
        <dbReference type="SAM" id="MobiDB-lite"/>
    </source>
</evidence>
<gene>
    <name evidence="3" type="ORF">FHS40_007964</name>
</gene>
<reference evidence="3 4" key="1">
    <citation type="submission" date="2020-08" db="EMBL/GenBank/DDBJ databases">
        <title>Genomic Encyclopedia of Type Strains, Phase III (KMG-III): the genomes of soil and plant-associated and newly described type strains.</title>
        <authorList>
            <person name="Whitman W."/>
        </authorList>
    </citation>
    <scope>NUCLEOTIDE SEQUENCE [LARGE SCALE GENOMIC DNA]</scope>
    <source>
        <strain evidence="3 4">CECT 3146</strain>
    </source>
</reference>
<sequence>MLIPQLRAELEVRAPTDRGPGHRWERGSRRARGHQEAHESGYHRCRTAQQELQSQLDALEEAGCDPVFSEKASTRVKVRPEFVKAMEFARTVKKAVPDDRLRRAATAALRQARPQPTPASAPSANCRVIMPSSRSSGSA</sequence>
<keyword evidence="4" id="KW-1185">Reference proteome</keyword>
<organism evidence="3 4">
    <name type="scientific">Streptomyces spectabilis</name>
    <dbReference type="NCBI Taxonomy" id="68270"/>
    <lineage>
        <taxon>Bacteria</taxon>
        <taxon>Bacillati</taxon>
        <taxon>Actinomycetota</taxon>
        <taxon>Actinomycetes</taxon>
        <taxon>Kitasatosporales</taxon>
        <taxon>Streptomycetaceae</taxon>
        <taxon>Streptomyces</taxon>
    </lineage>
</organism>
<dbReference type="SUPFAM" id="SSF53041">
    <property type="entry name" value="Resolvase-like"/>
    <property type="match status" value="1"/>
</dbReference>
<accession>A0A7W8EYX8</accession>
<dbReference type="Proteomes" id="UP000549009">
    <property type="component" value="Unassembled WGS sequence"/>
</dbReference>
<feature type="domain" description="Resolvase/invertase-type recombinase catalytic" evidence="2">
    <location>
        <begin position="41"/>
        <end position="92"/>
    </location>
</feature>
<evidence type="ECO:0000313" key="4">
    <source>
        <dbReference type="Proteomes" id="UP000549009"/>
    </source>
</evidence>
<dbReference type="InterPro" id="IPR036162">
    <property type="entry name" value="Resolvase-like_N_sf"/>
</dbReference>
<evidence type="ECO:0000313" key="3">
    <source>
        <dbReference type="EMBL" id="MBB5108838.1"/>
    </source>
</evidence>
<feature type="region of interest" description="Disordered" evidence="1">
    <location>
        <begin position="14"/>
        <end position="42"/>
    </location>
</feature>
<dbReference type="AlphaFoldDB" id="A0A7W8EYX8"/>
<dbReference type="GO" id="GO:0003677">
    <property type="term" value="F:DNA binding"/>
    <property type="evidence" value="ECO:0007669"/>
    <property type="project" value="InterPro"/>
</dbReference>
<protein>
    <recommendedName>
        <fullName evidence="2">Resolvase/invertase-type recombinase catalytic domain-containing protein</fullName>
    </recommendedName>
</protein>
<comment type="caution">
    <text evidence="3">The sequence shown here is derived from an EMBL/GenBank/DDBJ whole genome shotgun (WGS) entry which is preliminary data.</text>
</comment>